<dbReference type="Pfam" id="PF00571">
    <property type="entry name" value="CBS"/>
    <property type="match status" value="4"/>
</dbReference>
<dbReference type="InterPro" id="IPR000270">
    <property type="entry name" value="PB1_dom"/>
</dbReference>
<evidence type="ECO:0000259" key="4">
    <source>
        <dbReference type="PROSITE" id="PS51371"/>
    </source>
</evidence>
<keyword evidence="1" id="KW-0677">Repeat</keyword>
<keyword evidence="3" id="KW-1133">Transmembrane helix</keyword>
<organism evidence="6 7">
    <name type="scientific">Australozyma saopauloensis</name>
    <dbReference type="NCBI Taxonomy" id="291208"/>
    <lineage>
        <taxon>Eukaryota</taxon>
        <taxon>Fungi</taxon>
        <taxon>Dikarya</taxon>
        <taxon>Ascomycota</taxon>
        <taxon>Saccharomycotina</taxon>
        <taxon>Pichiomycetes</taxon>
        <taxon>Metschnikowiaceae</taxon>
        <taxon>Australozyma</taxon>
    </lineage>
</organism>
<dbReference type="CDD" id="cd17782">
    <property type="entry name" value="CBS_pair_MUG70_2"/>
    <property type="match status" value="1"/>
</dbReference>
<dbReference type="InterPro" id="IPR000644">
    <property type="entry name" value="CBS_dom"/>
</dbReference>
<dbReference type="Pfam" id="PF00564">
    <property type="entry name" value="PB1"/>
    <property type="match status" value="1"/>
</dbReference>
<dbReference type="GeneID" id="88175144"/>
<feature type="domain" description="CBS" evidence="4">
    <location>
        <begin position="231"/>
        <end position="288"/>
    </location>
</feature>
<dbReference type="Gene3D" id="3.10.580.10">
    <property type="entry name" value="CBS-domain"/>
    <property type="match status" value="2"/>
</dbReference>
<dbReference type="InterPro" id="IPR051462">
    <property type="entry name" value="CBS_domain-containing"/>
</dbReference>
<dbReference type="SMART" id="SM00116">
    <property type="entry name" value="CBS"/>
    <property type="match status" value="4"/>
</dbReference>
<keyword evidence="7" id="KW-1185">Reference proteome</keyword>
<evidence type="ECO:0000256" key="2">
    <source>
        <dbReference type="PROSITE-ProRule" id="PRU00703"/>
    </source>
</evidence>
<dbReference type="EMBL" id="CP138898">
    <property type="protein sequence ID" value="WPK26722.1"/>
    <property type="molecule type" value="Genomic_DNA"/>
</dbReference>
<sequence>MTSPKKPELEQKPSFRIRQLKKDNALRRRIELELSRRRESSSRTIRKGKIVHGSVMQLHPLEPIICRRATSCYDAARLMSTHRENCVLVVDSDGKVEGIVTAKDLAFRVVGEPMLASSVPLEKIMTPDPICTHVSCIASEALDLMVEKRFRHLPVLDDDGTIVGVLDIAQAYLQHMEKLERLHESSLKLYEALDSVNTELDLNDQPRQVYDYFQNLQAKVKGPSLQLVVNDTTSAVFVSDRASVYEATELMKKYNTTAILVKARNLELAGIFTSKDVVLRVIAAGLDPKNCSLIRVMTPKPDTAHISTTIQSALRQMFNGHFLNLPVVEGTEVVAVVDVLLLIYATLNQIKRIQTSTSMLSPESSSEQDLLWEGFWLSPDQNDQASAGLHSNHSGNYSPRYELYPSDSVSFVIDEHPDSSTAISGSSFQKGDFVFKFKWPVSEERFHRITLRDDQSLERLRDLIDEKLSVNSKQYSIYYLDDDDDLVAITSDSDLYDCICQYWAMSTNKAELFLHFSVDGNASPKQLSESTGNLDSGFRNAIILTSLIGLAAIAGIITYKNRR</sequence>
<dbReference type="RefSeq" id="XP_062879102.1">
    <property type="nucleotide sequence ID" value="XM_063023032.1"/>
</dbReference>
<dbReference type="PROSITE" id="PS51371">
    <property type="entry name" value="CBS"/>
    <property type="match status" value="3"/>
</dbReference>
<name>A0AAX4HEJ2_9ASCO</name>
<dbReference type="Proteomes" id="UP001338582">
    <property type="component" value="Chromosome 5"/>
</dbReference>
<dbReference type="Gene3D" id="3.10.20.90">
    <property type="entry name" value="Phosphatidylinositol 3-kinase Catalytic Subunit, Chain A, domain 1"/>
    <property type="match status" value="1"/>
</dbReference>
<dbReference type="PANTHER" id="PTHR48108:SF26">
    <property type="entry name" value="CBS DOMAIN-CONTAINING PROTEIN DDB_G0289609"/>
    <property type="match status" value="1"/>
</dbReference>
<reference evidence="6 7" key="1">
    <citation type="submission" date="2023-10" db="EMBL/GenBank/DDBJ databases">
        <title>Draft Genome Sequence of Candida saopaulonensis from a very Premature Infant with Sepsis.</title>
        <authorList>
            <person name="Ning Y."/>
            <person name="Dai R."/>
            <person name="Xiao M."/>
            <person name="Xu Y."/>
            <person name="Yan Q."/>
            <person name="Zhang L."/>
        </authorList>
    </citation>
    <scope>NUCLEOTIDE SEQUENCE [LARGE SCALE GENOMIC DNA]</scope>
    <source>
        <strain evidence="6 7">19XY460</strain>
    </source>
</reference>
<dbReference type="AlphaFoldDB" id="A0AAX4HEJ2"/>
<evidence type="ECO:0000256" key="3">
    <source>
        <dbReference type="SAM" id="Phobius"/>
    </source>
</evidence>
<feature type="domain" description="CBS" evidence="4">
    <location>
        <begin position="125"/>
        <end position="181"/>
    </location>
</feature>
<feature type="domain" description="CBS" evidence="4">
    <location>
        <begin position="58"/>
        <end position="117"/>
    </location>
</feature>
<dbReference type="KEGG" id="asau:88175144"/>
<dbReference type="SUPFAM" id="SSF54631">
    <property type="entry name" value="CBS-domain pair"/>
    <property type="match status" value="2"/>
</dbReference>
<feature type="domain" description="PB1" evidence="5">
    <location>
        <begin position="430"/>
        <end position="510"/>
    </location>
</feature>
<dbReference type="PROSITE" id="PS51745">
    <property type="entry name" value="PB1"/>
    <property type="match status" value="1"/>
</dbReference>
<protein>
    <submittedName>
        <fullName evidence="6">Uncharacterized protein</fullName>
    </submittedName>
</protein>
<proteinExistence type="predicted"/>
<dbReference type="PANTHER" id="PTHR48108">
    <property type="entry name" value="CBS DOMAIN-CONTAINING PROTEIN CBSX2, CHLOROPLASTIC"/>
    <property type="match status" value="1"/>
</dbReference>
<evidence type="ECO:0000256" key="1">
    <source>
        <dbReference type="ARBA" id="ARBA00022737"/>
    </source>
</evidence>
<accession>A0AAX4HEJ2</accession>
<keyword evidence="3" id="KW-0472">Membrane</keyword>
<evidence type="ECO:0000313" key="7">
    <source>
        <dbReference type="Proteomes" id="UP001338582"/>
    </source>
</evidence>
<dbReference type="InterPro" id="IPR046342">
    <property type="entry name" value="CBS_dom_sf"/>
</dbReference>
<keyword evidence="3" id="KW-0812">Transmembrane</keyword>
<dbReference type="InterPro" id="IPR053793">
    <property type="entry name" value="PB1-like"/>
</dbReference>
<evidence type="ECO:0000259" key="5">
    <source>
        <dbReference type="PROSITE" id="PS51745"/>
    </source>
</evidence>
<feature type="transmembrane region" description="Helical" evidence="3">
    <location>
        <begin position="541"/>
        <end position="559"/>
    </location>
</feature>
<keyword evidence="2" id="KW-0129">CBS domain</keyword>
<gene>
    <name evidence="6" type="ORF">PUMCH_004082</name>
</gene>
<evidence type="ECO:0000313" key="6">
    <source>
        <dbReference type="EMBL" id="WPK26722.1"/>
    </source>
</evidence>
<dbReference type="SUPFAM" id="SSF54277">
    <property type="entry name" value="CAD &amp; PB1 domains"/>
    <property type="match status" value="1"/>
</dbReference>
<dbReference type="SMART" id="SM00666">
    <property type="entry name" value="PB1"/>
    <property type="match status" value="1"/>
</dbReference>